<feature type="signal peptide" evidence="1">
    <location>
        <begin position="1"/>
        <end position="20"/>
    </location>
</feature>
<name>A0A378QZP3_9GAMM</name>
<evidence type="ECO:0000256" key="1">
    <source>
        <dbReference type="SAM" id="SignalP"/>
    </source>
</evidence>
<keyword evidence="3" id="KW-1185">Reference proteome</keyword>
<dbReference type="AlphaFoldDB" id="A0A378QZP3"/>
<proteinExistence type="predicted"/>
<sequence length="144" mass="14805">MKKLSILALSATVAIAPAFAETTAHYNTPSVELSTQNIDLSFAFDDVENLQTTDMTLAEMQETEGAALPYIAGAAAVGGFYNLGSYAHNVPKNQRTWRGYATAFGSGAIGGAVAATPIGAIRAPIIGGGIVLAGGSIANNKMRK</sequence>
<organism evidence="2 3">
    <name type="scientific">Moraxella caprae</name>
    <dbReference type="NCBI Taxonomy" id="90240"/>
    <lineage>
        <taxon>Bacteria</taxon>
        <taxon>Pseudomonadati</taxon>
        <taxon>Pseudomonadota</taxon>
        <taxon>Gammaproteobacteria</taxon>
        <taxon>Moraxellales</taxon>
        <taxon>Moraxellaceae</taxon>
        <taxon>Moraxella</taxon>
    </lineage>
</organism>
<dbReference type="STRING" id="1122244.GCA_000426885_00675"/>
<feature type="chain" id="PRO_5016746679" evidence="1">
    <location>
        <begin position="21"/>
        <end position="144"/>
    </location>
</feature>
<dbReference type="RefSeq" id="WP_029102437.1">
    <property type="nucleotide sequence ID" value="NZ_UGQB01000004.1"/>
</dbReference>
<evidence type="ECO:0000313" key="3">
    <source>
        <dbReference type="Proteomes" id="UP000254065"/>
    </source>
</evidence>
<reference evidence="2 3" key="1">
    <citation type="submission" date="2018-06" db="EMBL/GenBank/DDBJ databases">
        <authorList>
            <consortium name="Pathogen Informatics"/>
            <person name="Doyle S."/>
        </authorList>
    </citation>
    <scope>NUCLEOTIDE SEQUENCE [LARGE SCALE GENOMIC DNA]</scope>
    <source>
        <strain evidence="2 3">NCTC12877</strain>
    </source>
</reference>
<dbReference type="Proteomes" id="UP000254065">
    <property type="component" value="Unassembled WGS sequence"/>
</dbReference>
<gene>
    <name evidence="2" type="ORF">NCTC12877_00830</name>
</gene>
<evidence type="ECO:0000313" key="2">
    <source>
        <dbReference type="EMBL" id="STZ07851.1"/>
    </source>
</evidence>
<dbReference type="EMBL" id="UGQB01000004">
    <property type="protein sequence ID" value="STZ07851.1"/>
    <property type="molecule type" value="Genomic_DNA"/>
</dbReference>
<keyword evidence="1" id="KW-0732">Signal</keyword>
<accession>A0A378QZP3</accession>
<protein>
    <submittedName>
        <fullName evidence="2">Uncharacterized protein</fullName>
    </submittedName>
</protein>
<dbReference type="OrthoDB" id="8787342at2"/>